<dbReference type="CDD" id="cd03459">
    <property type="entry name" value="3_4-PCD"/>
    <property type="match status" value="1"/>
</dbReference>
<dbReference type="Proteomes" id="UP001156921">
    <property type="component" value="Unassembled WGS sequence"/>
</dbReference>
<organism evidence="5 6">
    <name type="scientific">Brevundimonas denitrificans</name>
    <dbReference type="NCBI Taxonomy" id="1443434"/>
    <lineage>
        <taxon>Bacteria</taxon>
        <taxon>Pseudomonadati</taxon>
        <taxon>Pseudomonadota</taxon>
        <taxon>Alphaproteobacteria</taxon>
        <taxon>Caulobacterales</taxon>
        <taxon>Caulobacteraceae</taxon>
        <taxon>Brevundimonas</taxon>
    </lineage>
</organism>
<evidence type="ECO:0000256" key="2">
    <source>
        <dbReference type="ARBA" id="ARBA00022964"/>
    </source>
</evidence>
<comment type="similarity">
    <text evidence="1">Belongs to the intradiol ring-cleavage dioxygenase family.</text>
</comment>
<name>A0ABQ6BLK4_9CAUL</name>
<dbReference type="SUPFAM" id="SSF49482">
    <property type="entry name" value="Aromatic compound dioxygenase"/>
    <property type="match status" value="1"/>
</dbReference>
<feature type="domain" description="Intradiol ring-cleavage dioxygenases" evidence="4">
    <location>
        <begin position="40"/>
        <end position="219"/>
    </location>
</feature>
<dbReference type="InterPro" id="IPR039387">
    <property type="entry name" value="3_4-PCD"/>
</dbReference>
<accession>A0ABQ6BLK4</accession>
<dbReference type="Gene3D" id="2.60.130.10">
    <property type="entry name" value="Aromatic compound dioxygenase"/>
    <property type="match status" value="1"/>
</dbReference>
<evidence type="ECO:0000313" key="6">
    <source>
        <dbReference type="Proteomes" id="UP001156921"/>
    </source>
</evidence>
<reference evidence="6" key="1">
    <citation type="journal article" date="2019" name="Int. J. Syst. Evol. Microbiol.">
        <title>The Global Catalogue of Microorganisms (GCM) 10K type strain sequencing project: providing services to taxonomists for standard genome sequencing and annotation.</title>
        <authorList>
            <consortium name="The Broad Institute Genomics Platform"/>
            <consortium name="The Broad Institute Genome Sequencing Center for Infectious Disease"/>
            <person name="Wu L."/>
            <person name="Ma J."/>
        </authorList>
    </citation>
    <scope>NUCLEOTIDE SEQUENCE [LARGE SCALE GENOMIC DNA]</scope>
    <source>
        <strain evidence="6">NBRC 110107</strain>
    </source>
</reference>
<keyword evidence="2" id="KW-0223">Dioxygenase</keyword>
<dbReference type="EMBL" id="BSOY01000110">
    <property type="protein sequence ID" value="GLS02781.1"/>
    <property type="molecule type" value="Genomic_DNA"/>
</dbReference>
<evidence type="ECO:0000256" key="1">
    <source>
        <dbReference type="ARBA" id="ARBA00007825"/>
    </source>
</evidence>
<sequence length="223" mass="24348">MDQLHRRRLIGGLGVGLVGFAAPAILRAQEPARPTAFQMEGPFYPYDDMPADQDSDLVRVTGVDAQAMGQVTHVTGTVWDQFGAPRAGALIEIWQCDHTGRYLHRDDPNTDRSRDAGFQGYGKAITDARGAFHFRTIKPVSYAAIIDGEQIWRAPHIHAAVSTRGVRRLTTQLYVAGAPQNEADILLQQVTSDEREGLIRPYTPGTGSETGALAAHYDLIVAV</sequence>
<dbReference type="Pfam" id="PF00775">
    <property type="entry name" value="Dioxygenase_C"/>
    <property type="match status" value="1"/>
</dbReference>
<dbReference type="PANTHER" id="PTHR33711:SF9">
    <property type="entry name" value="PROTOCATECHUATE 3,4-DIOXYGENASE ALPHA CHAIN"/>
    <property type="match status" value="1"/>
</dbReference>
<evidence type="ECO:0000259" key="4">
    <source>
        <dbReference type="Pfam" id="PF00775"/>
    </source>
</evidence>
<keyword evidence="6" id="KW-1185">Reference proteome</keyword>
<dbReference type="InterPro" id="IPR000627">
    <property type="entry name" value="Intradiol_dOase_C"/>
</dbReference>
<dbReference type="PANTHER" id="PTHR33711">
    <property type="entry name" value="DIOXYGENASE, PUTATIVE (AFU_ORTHOLOGUE AFUA_2G02910)-RELATED"/>
    <property type="match status" value="1"/>
</dbReference>
<evidence type="ECO:0000313" key="5">
    <source>
        <dbReference type="EMBL" id="GLS02781.1"/>
    </source>
</evidence>
<keyword evidence="3" id="KW-0560">Oxidoreductase</keyword>
<gene>
    <name evidence="5" type="primary">pcxB</name>
    <name evidence="5" type="ORF">GCM10007859_28120</name>
</gene>
<evidence type="ECO:0000256" key="3">
    <source>
        <dbReference type="ARBA" id="ARBA00023002"/>
    </source>
</evidence>
<proteinExistence type="inferred from homology"/>
<dbReference type="InterPro" id="IPR050770">
    <property type="entry name" value="Intradiol_RC_Dioxygenase"/>
</dbReference>
<protein>
    <submittedName>
        <fullName evidence="5">Protocatechuate 3,4-dioxygenase subunit beta</fullName>
    </submittedName>
</protein>
<dbReference type="InterPro" id="IPR015889">
    <property type="entry name" value="Intradiol_dOase_core"/>
</dbReference>
<dbReference type="RefSeq" id="WP_284223695.1">
    <property type="nucleotide sequence ID" value="NZ_BSOY01000110.1"/>
</dbReference>
<comment type="caution">
    <text evidence="5">The sequence shown here is derived from an EMBL/GenBank/DDBJ whole genome shotgun (WGS) entry which is preliminary data.</text>
</comment>